<comment type="caution">
    <text evidence="3">The sequence shown here is derived from an EMBL/GenBank/DDBJ whole genome shotgun (WGS) entry which is preliminary data.</text>
</comment>
<dbReference type="InterPro" id="IPR032675">
    <property type="entry name" value="LRR_dom_sf"/>
</dbReference>
<evidence type="ECO:0000313" key="4">
    <source>
        <dbReference type="Proteomes" id="UP001443914"/>
    </source>
</evidence>
<evidence type="ECO:0000256" key="1">
    <source>
        <dbReference type="ARBA" id="ARBA00022737"/>
    </source>
</evidence>
<protein>
    <recommendedName>
        <fullName evidence="2">Disease resistance R13L4/SHOC-2-like LRR domain-containing protein</fullName>
    </recommendedName>
</protein>
<proteinExistence type="predicted"/>
<sequence length="285" mass="32364">MKTVGVRIPQGLLGGCLELQKLACLDLTGNKNWVVELSNLTKLRKLGIIGLKFNQGKSLCSLIDNMKYLQALNVFSDSKSESIDLVHVTSPPKMLTRFYVSGPLLSLPTWINNLHGLVRIRLRWSNLHSDPFETLQLLPNLVELLLLEAFVGEQLNIASQGFQKLKILHMLDLYSLKSLFIAKGSLPVLEEMSIGESKNLQLPLDIKYLPTLKTLNIYNMPPLFISSFLPTGIYDSTLKHMSNGYCQTYTLDYSSLRASVSMKFLYFMEMMMKKKVQLWSCIHEE</sequence>
<gene>
    <name evidence="3" type="ORF">RND81_02G239900</name>
</gene>
<feature type="domain" description="Disease resistance R13L4/SHOC-2-like LRR" evidence="2">
    <location>
        <begin position="5"/>
        <end position="217"/>
    </location>
</feature>
<reference evidence="3" key="1">
    <citation type="submission" date="2024-03" db="EMBL/GenBank/DDBJ databases">
        <title>WGS assembly of Saponaria officinalis var. Norfolk2.</title>
        <authorList>
            <person name="Jenkins J."/>
            <person name="Shu S."/>
            <person name="Grimwood J."/>
            <person name="Barry K."/>
            <person name="Goodstein D."/>
            <person name="Schmutz J."/>
            <person name="Leebens-Mack J."/>
            <person name="Osbourn A."/>
        </authorList>
    </citation>
    <scope>NUCLEOTIDE SEQUENCE [LARGE SCALE GENOMIC DNA]</scope>
    <source>
        <strain evidence="3">JIC</strain>
    </source>
</reference>
<dbReference type="AlphaFoldDB" id="A0AAW1MXE8"/>
<keyword evidence="4" id="KW-1185">Reference proteome</keyword>
<dbReference type="PANTHER" id="PTHR47186">
    <property type="entry name" value="LEUCINE-RICH REPEAT-CONTAINING PROTEIN 57"/>
    <property type="match status" value="1"/>
</dbReference>
<evidence type="ECO:0000259" key="2">
    <source>
        <dbReference type="Pfam" id="PF23598"/>
    </source>
</evidence>
<dbReference type="EMBL" id="JBDFQZ010000002">
    <property type="protein sequence ID" value="KAK9751076.1"/>
    <property type="molecule type" value="Genomic_DNA"/>
</dbReference>
<dbReference type="Pfam" id="PF23598">
    <property type="entry name" value="LRR_14"/>
    <property type="match status" value="1"/>
</dbReference>
<keyword evidence="1" id="KW-0677">Repeat</keyword>
<dbReference type="SUPFAM" id="SSF52058">
    <property type="entry name" value="L domain-like"/>
    <property type="match status" value="1"/>
</dbReference>
<dbReference type="PANTHER" id="PTHR47186:SF57">
    <property type="entry name" value="OS02G0478300 PROTEIN"/>
    <property type="match status" value="1"/>
</dbReference>
<name>A0AAW1MXE8_SAPOF</name>
<accession>A0AAW1MXE8</accession>
<evidence type="ECO:0000313" key="3">
    <source>
        <dbReference type="EMBL" id="KAK9751076.1"/>
    </source>
</evidence>
<dbReference type="Gene3D" id="3.80.10.10">
    <property type="entry name" value="Ribonuclease Inhibitor"/>
    <property type="match status" value="1"/>
</dbReference>
<organism evidence="3 4">
    <name type="scientific">Saponaria officinalis</name>
    <name type="common">Common soapwort</name>
    <name type="synonym">Lychnis saponaria</name>
    <dbReference type="NCBI Taxonomy" id="3572"/>
    <lineage>
        <taxon>Eukaryota</taxon>
        <taxon>Viridiplantae</taxon>
        <taxon>Streptophyta</taxon>
        <taxon>Embryophyta</taxon>
        <taxon>Tracheophyta</taxon>
        <taxon>Spermatophyta</taxon>
        <taxon>Magnoliopsida</taxon>
        <taxon>eudicotyledons</taxon>
        <taxon>Gunneridae</taxon>
        <taxon>Pentapetalae</taxon>
        <taxon>Caryophyllales</taxon>
        <taxon>Caryophyllaceae</taxon>
        <taxon>Caryophylleae</taxon>
        <taxon>Saponaria</taxon>
    </lineage>
</organism>
<dbReference type="Proteomes" id="UP001443914">
    <property type="component" value="Unassembled WGS sequence"/>
</dbReference>
<dbReference type="InterPro" id="IPR055414">
    <property type="entry name" value="LRR_R13L4/SHOC2-like"/>
</dbReference>